<proteinExistence type="predicted"/>
<keyword evidence="3" id="KW-1185">Reference proteome</keyword>
<name>A0A159ZA89_9RHOB</name>
<organism evidence="2 3">
    <name type="scientific">Frigidibacter mobilis</name>
    <dbReference type="NCBI Taxonomy" id="1335048"/>
    <lineage>
        <taxon>Bacteria</taxon>
        <taxon>Pseudomonadati</taxon>
        <taxon>Pseudomonadota</taxon>
        <taxon>Alphaproteobacteria</taxon>
        <taxon>Rhodobacterales</taxon>
        <taxon>Paracoccaceae</taxon>
        <taxon>Frigidibacter</taxon>
    </lineage>
</organism>
<dbReference type="RefSeq" id="WP_066817290.1">
    <property type="nucleotide sequence ID" value="NZ_CP012661.1"/>
</dbReference>
<dbReference type="STRING" id="1335048.AKL17_4492"/>
<feature type="chain" id="PRO_5007812109" evidence="1">
    <location>
        <begin position="27"/>
        <end position="145"/>
    </location>
</feature>
<sequence>MKISQTAPVFAALGLAAATLAMTAPAESLSYRLVQPSDAVRHSIEAPSLDNLAVLDLVTAYGDDQAYDEPYCDVRVTVTEKLSNDFEESRIGAPQQRDGMFVELWASDRFGTWTMLATRADGIACVIETGRDWAGETGLDVLAAG</sequence>
<accession>A0A159ZA89</accession>
<gene>
    <name evidence="2" type="ORF">AKL17_4492</name>
</gene>
<evidence type="ECO:0000256" key="1">
    <source>
        <dbReference type="SAM" id="SignalP"/>
    </source>
</evidence>
<dbReference type="EMBL" id="CP012661">
    <property type="protein sequence ID" value="AMY71704.1"/>
    <property type="molecule type" value="Genomic_DNA"/>
</dbReference>
<dbReference type="AlphaFoldDB" id="A0A159ZA89"/>
<keyword evidence="1" id="KW-0732">Signal</keyword>
<dbReference type="OrthoDB" id="9810895at2"/>
<evidence type="ECO:0000313" key="2">
    <source>
        <dbReference type="EMBL" id="AMY71704.1"/>
    </source>
</evidence>
<protein>
    <submittedName>
        <fullName evidence="2">Uncharacterized protein</fullName>
    </submittedName>
</protein>
<dbReference type="KEGG" id="daa:AKL17_4492"/>
<feature type="signal peptide" evidence="1">
    <location>
        <begin position="1"/>
        <end position="26"/>
    </location>
</feature>
<reference evidence="2 3" key="1">
    <citation type="submission" date="2015-09" db="EMBL/GenBank/DDBJ databases">
        <title>Complete genome sequence of Defluviimonas alba cai42t isolated from an oilfield in Xinjiang.</title>
        <authorList>
            <person name="Geng S."/>
            <person name="Pan X."/>
            <person name="Wu X."/>
        </authorList>
    </citation>
    <scope>NUCLEOTIDE SEQUENCE [LARGE SCALE GENOMIC DNA]</scope>
    <source>
        <strain evidence="3">cai42</strain>
    </source>
</reference>
<dbReference type="Proteomes" id="UP000076128">
    <property type="component" value="Chromosome"/>
</dbReference>
<evidence type="ECO:0000313" key="3">
    <source>
        <dbReference type="Proteomes" id="UP000076128"/>
    </source>
</evidence>